<dbReference type="Proteomes" id="UP000612585">
    <property type="component" value="Unassembled WGS sequence"/>
</dbReference>
<dbReference type="SFLD" id="SFLDS00029">
    <property type="entry name" value="Radical_SAM"/>
    <property type="match status" value="1"/>
</dbReference>
<evidence type="ECO:0000256" key="2">
    <source>
        <dbReference type="ARBA" id="ARBA00022691"/>
    </source>
</evidence>
<dbReference type="SMART" id="SM00729">
    <property type="entry name" value="Elp3"/>
    <property type="match status" value="1"/>
</dbReference>
<dbReference type="InterPro" id="IPR006638">
    <property type="entry name" value="Elp3/MiaA/NifB-like_rSAM"/>
</dbReference>
<dbReference type="InterPro" id="IPR023404">
    <property type="entry name" value="rSAM_horseshoe"/>
</dbReference>
<sequence length="590" mass="64806">MRTVLVSMPFMDIDRPSIQLGLLTAIGAEHGFAVRTLHANLDLAARVGVDDYVRLAGHRSRLVGEWLFSVEAFGASAPDPSGTLLESPELPLPPERLRHIRDHEVPAFLDALLLAEPWHEVDVVGFSSTYQQNAASFALARRLKQRYPGIVTLFGGANFDGEMGPELVRSVDCVDLAVVGEADTAFPAVLRALADGTDPAAVPGVVCRAGGAVSATPPAPPHDRLDELPAPDYTEYFDRLAALDLPRDTGWIPFESARGCWWGAKHHCTFCGLNGSTMAFRSKSPDRVRTELALLARRHRSFRFAAVDNILDPTYLTTLVPALADDGYQLFYEVKANLTRAQVRLLARAGVTHLQPGLESLSTNVLRLMRKGVRAAQNVNLLRWARYYGVDVAWSILCGFPGECETDYAGQALAAPHLVHLQPPASVDRIWLERFSPLFTTIPRRTPEASYRLVYPSTVDLDRMAYFFDYDLPDALPDSAYESLRDAVSAWNTAWHTATLTYRSTPGFVQIFDNRSPDGRGTYTFEGPLADLYLACVDRPTTASAVRAKLGLTWPVEAVEEAFGEFGRRGLMFLDGNLAVALALPAVPGR</sequence>
<dbReference type="GO" id="GO:0005829">
    <property type="term" value="C:cytosol"/>
    <property type="evidence" value="ECO:0007669"/>
    <property type="project" value="TreeGrafter"/>
</dbReference>
<keyword evidence="5" id="KW-0411">Iron-sulfur</keyword>
<evidence type="ECO:0000259" key="7">
    <source>
        <dbReference type="PROSITE" id="PS51918"/>
    </source>
</evidence>
<dbReference type="SFLD" id="SFLDF00324">
    <property type="entry name" value="bacteriocin_maturation"/>
    <property type="match status" value="1"/>
</dbReference>
<dbReference type="SUPFAM" id="SSF102114">
    <property type="entry name" value="Radical SAM enzymes"/>
    <property type="match status" value="1"/>
</dbReference>
<dbReference type="AlphaFoldDB" id="A0A8J3ZEL1"/>
<dbReference type="EMBL" id="BOPG01000050">
    <property type="protein sequence ID" value="GIJ60186.1"/>
    <property type="molecule type" value="Genomic_DNA"/>
</dbReference>
<keyword evidence="9" id="KW-1185">Reference proteome</keyword>
<feature type="domain" description="B12-binding" evidence="6">
    <location>
        <begin position="1"/>
        <end position="200"/>
    </location>
</feature>
<dbReference type="PROSITE" id="PS51332">
    <property type="entry name" value="B12_BINDING"/>
    <property type="match status" value="1"/>
</dbReference>
<reference evidence="8" key="1">
    <citation type="submission" date="2021-01" db="EMBL/GenBank/DDBJ databases">
        <title>Whole genome shotgun sequence of Virgisporangium aurantiacum NBRC 16421.</title>
        <authorList>
            <person name="Komaki H."/>
            <person name="Tamura T."/>
        </authorList>
    </citation>
    <scope>NUCLEOTIDE SEQUENCE</scope>
    <source>
        <strain evidence="8">NBRC 16421</strain>
    </source>
</reference>
<dbReference type="PANTHER" id="PTHR43409:SF7">
    <property type="entry name" value="BLL1977 PROTEIN"/>
    <property type="match status" value="1"/>
</dbReference>
<dbReference type="PROSITE" id="PS51918">
    <property type="entry name" value="RADICAL_SAM"/>
    <property type="match status" value="1"/>
</dbReference>
<organism evidence="8 9">
    <name type="scientific">Virgisporangium aurantiacum</name>
    <dbReference type="NCBI Taxonomy" id="175570"/>
    <lineage>
        <taxon>Bacteria</taxon>
        <taxon>Bacillati</taxon>
        <taxon>Actinomycetota</taxon>
        <taxon>Actinomycetes</taxon>
        <taxon>Micromonosporales</taxon>
        <taxon>Micromonosporaceae</taxon>
        <taxon>Virgisporangium</taxon>
    </lineage>
</organism>
<dbReference type="NCBIfam" id="TIGR03975">
    <property type="entry name" value="rSAM_ocin_1"/>
    <property type="match status" value="1"/>
</dbReference>
<accession>A0A8J3ZEL1</accession>
<dbReference type="InterPro" id="IPR006158">
    <property type="entry name" value="Cobalamin-bd"/>
</dbReference>
<keyword evidence="2" id="KW-0949">S-adenosyl-L-methionine</keyword>
<dbReference type="GO" id="GO:0051536">
    <property type="term" value="F:iron-sulfur cluster binding"/>
    <property type="evidence" value="ECO:0007669"/>
    <property type="project" value="UniProtKB-KW"/>
</dbReference>
<protein>
    <submittedName>
        <fullName evidence="8">RiPP maturation radical SAM protein 1</fullName>
    </submittedName>
</protein>
<evidence type="ECO:0000256" key="3">
    <source>
        <dbReference type="ARBA" id="ARBA00022723"/>
    </source>
</evidence>
<keyword evidence="3" id="KW-0479">Metal-binding</keyword>
<dbReference type="GO" id="GO:0031419">
    <property type="term" value="F:cobalamin binding"/>
    <property type="evidence" value="ECO:0007669"/>
    <property type="project" value="InterPro"/>
</dbReference>
<dbReference type="InterPro" id="IPR058240">
    <property type="entry name" value="rSAM_sf"/>
</dbReference>
<comment type="caution">
    <text evidence="8">The sequence shown here is derived from an EMBL/GenBank/DDBJ whole genome shotgun (WGS) entry which is preliminary data.</text>
</comment>
<dbReference type="Pfam" id="PF04055">
    <property type="entry name" value="Radical_SAM"/>
    <property type="match status" value="1"/>
</dbReference>
<evidence type="ECO:0000256" key="4">
    <source>
        <dbReference type="ARBA" id="ARBA00023004"/>
    </source>
</evidence>
<feature type="domain" description="Radical SAM core" evidence="7">
    <location>
        <begin position="244"/>
        <end position="469"/>
    </location>
</feature>
<dbReference type="SFLD" id="SFLDG01082">
    <property type="entry name" value="B12-binding_domain_containing"/>
    <property type="match status" value="1"/>
</dbReference>
<evidence type="ECO:0000256" key="1">
    <source>
        <dbReference type="ARBA" id="ARBA00001966"/>
    </source>
</evidence>
<dbReference type="Gene3D" id="3.80.30.20">
    <property type="entry name" value="tm_1862 like domain"/>
    <property type="match status" value="1"/>
</dbReference>
<dbReference type="GO" id="GO:0046872">
    <property type="term" value="F:metal ion binding"/>
    <property type="evidence" value="ECO:0007669"/>
    <property type="project" value="UniProtKB-KW"/>
</dbReference>
<keyword evidence="4" id="KW-0408">Iron</keyword>
<dbReference type="RefSeq" id="WP_204004133.1">
    <property type="nucleotide sequence ID" value="NZ_BOPG01000050.1"/>
</dbReference>
<evidence type="ECO:0000313" key="8">
    <source>
        <dbReference type="EMBL" id="GIJ60186.1"/>
    </source>
</evidence>
<dbReference type="PANTHER" id="PTHR43409">
    <property type="entry name" value="ANAEROBIC MAGNESIUM-PROTOPORPHYRIN IX MONOMETHYL ESTER CYCLASE-RELATED"/>
    <property type="match status" value="1"/>
</dbReference>
<comment type="cofactor">
    <cofactor evidence="1">
        <name>[4Fe-4S] cluster</name>
        <dbReference type="ChEBI" id="CHEBI:49883"/>
    </cofactor>
</comment>
<proteinExistence type="predicted"/>
<gene>
    <name evidence="8" type="ORF">Vau01_077020</name>
</gene>
<dbReference type="InterPro" id="IPR051198">
    <property type="entry name" value="BchE-like"/>
</dbReference>
<dbReference type="CDD" id="cd01335">
    <property type="entry name" value="Radical_SAM"/>
    <property type="match status" value="1"/>
</dbReference>
<evidence type="ECO:0000313" key="9">
    <source>
        <dbReference type="Proteomes" id="UP000612585"/>
    </source>
</evidence>
<dbReference type="GO" id="GO:0003824">
    <property type="term" value="F:catalytic activity"/>
    <property type="evidence" value="ECO:0007669"/>
    <property type="project" value="InterPro"/>
</dbReference>
<evidence type="ECO:0000259" key="6">
    <source>
        <dbReference type="PROSITE" id="PS51332"/>
    </source>
</evidence>
<dbReference type="InterPro" id="IPR023984">
    <property type="entry name" value="rSAM_ocin_1"/>
</dbReference>
<dbReference type="InterPro" id="IPR007197">
    <property type="entry name" value="rSAM"/>
</dbReference>
<evidence type="ECO:0000256" key="5">
    <source>
        <dbReference type="ARBA" id="ARBA00023014"/>
    </source>
</evidence>
<name>A0A8J3ZEL1_9ACTN</name>
<dbReference type="Gene3D" id="3.40.50.280">
    <property type="entry name" value="Cobalamin-binding domain"/>
    <property type="match status" value="1"/>
</dbReference>